<dbReference type="PANTHER" id="PTHR13477:SF0">
    <property type="entry name" value="LARGE RIBOSOMAL SUBUNIT PROTEIN ML49"/>
    <property type="match status" value="1"/>
</dbReference>
<dbReference type="GO" id="GO:0003735">
    <property type="term" value="F:structural constituent of ribosome"/>
    <property type="evidence" value="ECO:0007669"/>
    <property type="project" value="InterPro"/>
</dbReference>
<comment type="subcellular location">
    <subcellularLocation>
        <location evidence="1">Mitochondrion</location>
    </subcellularLocation>
</comment>
<keyword evidence="4" id="KW-0496">Mitochondrion</keyword>
<evidence type="ECO:0000256" key="2">
    <source>
        <dbReference type="ARBA" id="ARBA00005677"/>
    </source>
</evidence>
<feature type="compositionally biased region" description="Basic residues" evidence="7">
    <location>
        <begin position="52"/>
        <end position="65"/>
    </location>
</feature>
<gene>
    <name evidence="8" type="ORF">CROE0942_LOCUS13678</name>
</gene>
<accession>A0A7S0K413</accession>
<reference evidence="8" key="1">
    <citation type="submission" date="2021-01" db="EMBL/GenBank/DDBJ databases">
        <authorList>
            <person name="Corre E."/>
            <person name="Pelletier E."/>
            <person name="Niang G."/>
            <person name="Scheremetjew M."/>
            <person name="Finn R."/>
            <person name="Kale V."/>
            <person name="Holt S."/>
            <person name="Cochrane G."/>
            <person name="Meng A."/>
            <person name="Brown T."/>
            <person name="Cohen L."/>
        </authorList>
    </citation>
    <scope>NUCLEOTIDE SEQUENCE</scope>
    <source>
        <strain evidence="8">E4-10</strain>
    </source>
</reference>
<protein>
    <recommendedName>
        <fullName evidence="6">Large ribosomal subunit protein mL49</fullName>
    </recommendedName>
</protein>
<name>A0A7S0K413_CAFRO</name>
<dbReference type="AlphaFoldDB" id="A0A7S0K413"/>
<dbReference type="EMBL" id="HBET01020198">
    <property type="protein sequence ID" value="CAD8569298.1"/>
    <property type="molecule type" value="Transcribed_RNA"/>
</dbReference>
<keyword evidence="5" id="KW-0687">Ribonucleoprotein</keyword>
<sequence>MAACLGGARSIAPSTRSRAGPTSPLRTQLLQMAAMLRLRVPLRAAAEGVARTHSKRAASRMRGHPRSWEPAAPSLLAKEPLTWEPAAVELPPHGWAPATGAVPETLPFAVDRAGPAGSLPVYRDIRHGRTKIYTVVRKIRGDTEAMAQELHKLCRGAPVTQRPGRIEVDGDHKLDVVRYLSGLGL</sequence>
<feature type="region of interest" description="Disordered" evidence="7">
    <location>
        <begin position="1"/>
        <end position="24"/>
    </location>
</feature>
<dbReference type="PANTHER" id="PTHR13477">
    <property type="entry name" value="MITOCHONDRIAL 39S RIBOSOMAL PROTEIN L49"/>
    <property type="match status" value="1"/>
</dbReference>
<dbReference type="GO" id="GO:0006412">
    <property type="term" value="P:translation"/>
    <property type="evidence" value="ECO:0007669"/>
    <property type="project" value="InterPro"/>
</dbReference>
<keyword evidence="3" id="KW-0689">Ribosomal protein</keyword>
<dbReference type="Gene3D" id="3.30.780.10">
    <property type="entry name" value="SUI1-like domain"/>
    <property type="match status" value="1"/>
</dbReference>
<dbReference type="Pfam" id="PF05046">
    <property type="entry name" value="Img2"/>
    <property type="match status" value="1"/>
</dbReference>
<evidence type="ECO:0000256" key="3">
    <source>
        <dbReference type="ARBA" id="ARBA00022980"/>
    </source>
</evidence>
<evidence type="ECO:0000256" key="7">
    <source>
        <dbReference type="SAM" id="MobiDB-lite"/>
    </source>
</evidence>
<evidence type="ECO:0000313" key="8">
    <source>
        <dbReference type="EMBL" id="CAD8569298.1"/>
    </source>
</evidence>
<evidence type="ECO:0000256" key="4">
    <source>
        <dbReference type="ARBA" id="ARBA00023128"/>
    </source>
</evidence>
<evidence type="ECO:0000256" key="6">
    <source>
        <dbReference type="ARBA" id="ARBA00035191"/>
    </source>
</evidence>
<dbReference type="InterPro" id="IPR007740">
    <property type="entry name" value="Ribosomal_mL49"/>
</dbReference>
<comment type="similarity">
    <text evidence="2">Belongs to the mitochondrion-specific ribosomal protein mL49 family.</text>
</comment>
<proteinExistence type="inferred from homology"/>
<evidence type="ECO:0000256" key="1">
    <source>
        <dbReference type="ARBA" id="ARBA00004173"/>
    </source>
</evidence>
<feature type="region of interest" description="Disordered" evidence="7">
    <location>
        <begin position="47"/>
        <end position="69"/>
    </location>
</feature>
<organism evidence="8">
    <name type="scientific">Cafeteria roenbergensis</name>
    <name type="common">Marine flagellate</name>
    <dbReference type="NCBI Taxonomy" id="33653"/>
    <lineage>
        <taxon>Eukaryota</taxon>
        <taxon>Sar</taxon>
        <taxon>Stramenopiles</taxon>
        <taxon>Bigyra</taxon>
        <taxon>Opalozoa</taxon>
        <taxon>Bicosoecida</taxon>
        <taxon>Cafeteriaceae</taxon>
        <taxon>Cafeteria</taxon>
    </lineage>
</organism>
<evidence type="ECO:0000256" key="5">
    <source>
        <dbReference type="ARBA" id="ARBA00023274"/>
    </source>
</evidence>
<dbReference type="GO" id="GO:0005762">
    <property type="term" value="C:mitochondrial large ribosomal subunit"/>
    <property type="evidence" value="ECO:0007669"/>
    <property type="project" value="TreeGrafter"/>
</dbReference>